<accession>A0A0F9AHU9</accession>
<dbReference type="AlphaFoldDB" id="A0A0F9AHU9"/>
<evidence type="ECO:0000256" key="1">
    <source>
        <dbReference type="SAM" id="Phobius"/>
    </source>
</evidence>
<name>A0A0F9AHU9_9ZZZZ</name>
<dbReference type="EMBL" id="LAZR01042589">
    <property type="protein sequence ID" value="KKL09164.1"/>
    <property type="molecule type" value="Genomic_DNA"/>
</dbReference>
<keyword evidence="1" id="KW-1133">Transmembrane helix</keyword>
<sequence>MASLLLWAEVLSVLLFIPFFLGLMLGVFWAIRIRKYKGPRIKVMYETDIDSVRME</sequence>
<organism evidence="2">
    <name type="scientific">marine sediment metagenome</name>
    <dbReference type="NCBI Taxonomy" id="412755"/>
    <lineage>
        <taxon>unclassified sequences</taxon>
        <taxon>metagenomes</taxon>
        <taxon>ecological metagenomes</taxon>
    </lineage>
</organism>
<reference evidence="2" key="1">
    <citation type="journal article" date="2015" name="Nature">
        <title>Complex archaea that bridge the gap between prokaryotes and eukaryotes.</title>
        <authorList>
            <person name="Spang A."/>
            <person name="Saw J.H."/>
            <person name="Jorgensen S.L."/>
            <person name="Zaremba-Niedzwiedzka K."/>
            <person name="Martijn J."/>
            <person name="Lind A.E."/>
            <person name="van Eijk R."/>
            <person name="Schleper C."/>
            <person name="Guy L."/>
            <person name="Ettema T.J."/>
        </authorList>
    </citation>
    <scope>NUCLEOTIDE SEQUENCE</scope>
</reference>
<feature type="transmembrane region" description="Helical" evidence="1">
    <location>
        <begin position="6"/>
        <end position="31"/>
    </location>
</feature>
<comment type="caution">
    <text evidence="2">The sequence shown here is derived from an EMBL/GenBank/DDBJ whole genome shotgun (WGS) entry which is preliminary data.</text>
</comment>
<proteinExistence type="predicted"/>
<gene>
    <name evidence="2" type="ORF">LCGC14_2568590</name>
</gene>
<keyword evidence="1" id="KW-0472">Membrane</keyword>
<protein>
    <submittedName>
        <fullName evidence="2">Uncharacterized protein</fullName>
    </submittedName>
</protein>
<evidence type="ECO:0000313" key="2">
    <source>
        <dbReference type="EMBL" id="KKL09164.1"/>
    </source>
</evidence>
<keyword evidence="1" id="KW-0812">Transmembrane</keyword>